<keyword evidence="2" id="KW-1003">Cell membrane</keyword>
<dbReference type="AlphaFoldDB" id="A0A381NXH7"/>
<keyword evidence="5 6" id="KW-0472">Membrane</keyword>
<protein>
    <recommendedName>
        <fullName evidence="7">Copper resistance protein D domain-containing protein</fullName>
    </recommendedName>
</protein>
<feature type="transmembrane region" description="Helical" evidence="6">
    <location>
        <begin position="125"/>
        <end position="144"/>
    </location>
</feature>
<feature type="domain" description="Copper resistance protein D" evidence="7">
    <location>
        <begin position="223"/>
        <end position="320"/>
    </location>
</feature>
<feature type="non-terminal residue" evidence="8">
    <location>
        <position position="1"/>
    </location>
</feature>
<evidence type="ECO:0000256" key="6">
    <source>
        <dbReference type="SAM" id="Phobius"/>
    </source>
</evidence>
<dbReference type="EMBL" id="UINC01000671">
    <property type="protein sequence ID" value="SUZ59325.1"/>
    <property type="molecule type" value="Genomic_DNA"/>
</dbReference>
<feature type="transmembrane region" description="Helical" evidence="6">
    <location>
        <begin position="304"/>
        <end position="322"/>
    </location>
</feature>
<dbReference type="InterPro" id="IPR008457">
    <property type="entry name" value="Cu-R_CopD_dom"/>
</dbReference>
<dbReference type="GO" id="GO:0005886">
    <property type="term" value="C:plasma membrane"/>
    <property type="evidence" value="ECO:0007669"/>
    <property type="project" value="UniProtKB-SubCell"/>
</dbReference>
<name>A0A381NXH7_9ZZZZ</name>
<sequence>ARSAPTASDYPTTPPAGDPAAMAGETYALVLLSAAKWLTDLGIVWLVGVSGFRLLTRPGWPGFSRDLVGLEGRLVRYAGLALLLLVAATVARLYAQTYASFGLDEPVTGELLRVVSTQTRWGDRWMMQGAAVVLSALAWVLVMLRVGRSWLLFGAATLVVVGTTPLTGHAMGYSGGVLLPMVLQIGHLLAAGVWIGTLFVLLSVGLRSMASYGPKHGLVLAPLVDRFSPVALTAAGTLAGTGAVTALLYIDEVQQLWQTVYGRALLAKITLFGVAASLGAYNWKRVRPGIPSPGGTERLRRSGTAELLVVVVLLAVTAWLVHLPMPHE</sequence>
<gene>
    <name evidence="8" type="ORF">METZ01_LOCUS12179</name>
</gene>
<evidence type="ECO:0000256" key="5">
    <source>
        <dbReference type="ARBA" id="ARBA00023136"/>
    </source>
</evidence>
<dbReference type="PANTHER" id="PTHR34820:SF4">
    <property type="entry name" value="INNER MEMBRANE PROTEIN YEBZ"/>
    <property type="match status" value="1"/>
</dbReference>
<keyword evidence="3 6" id="KW-0812">Transmembrane</keyword>
<evidence type="ECO:0000313" key="8">
    <source>
        <dbReference type="EMBL" id="SUZ59325.1"/>
    </source>
</evidence>
<proteinExistence type="predicted"/>
<organism evidence="8">
    <name type="scientific">marine metagenome</name>
    <dbReference type="NCBI Taxonomy" id="408172"/>
    <lineage>
        <taxon>unclassified sequences</taxon>
        <taxon>metagenomes</taxon>
        <taxon>ecological metagenomes</taxon>
    </lineage>
</organism>
<evidence type="ECO:0000256" key="2">
    <source>
        <dbReference type="ARBA" id="ARBA00022475"/>
    </source>
</evidence>
<feature type="transmembrane region" description="Helical" evidence="6">
    <location>
        <begin position="185"/>
        <end position="206"/>
    </location>
</feature>
<evidence type="ECO:0000256" key="1">
    <source>
        <dbReference type="ARBA" id="ARBA00004651"/>
    </source>
</evidence>
<dbReference type="PANTHER" id="PTHR34820">
    <property type="entry name" value="INNER MEMBRANE PROTEIN YEBZ"/>
    <property type="match status" value="1"/>
</dbReference>
<feature type="transmembrane region" description="Helical" evidence="6">
    <location>
        <begin position="151"/>
        <end position="173"/>
    </location>
</feature>
<keyword evidence="4 6" id="KW-1133">Transmembrane helix</keyword>
<evidence type="ECO:0000256" key="4">
    <source>
        <dbReference type="ARBA" id="ARBA00022989"/>
    </source>
</evidence>
<evidence type="ECO:0000259" key="7">
    <source>
        <dbReference type="Pfam" id="PF05425"/>
    </source>
</evidence>
<feature type="transmembrane region" description="Helical" evidence="6">
    <location>
        <begin position="227"/>
        <end position="250"/>
    </location>
</feature>
<feature type="transmembrane region" description="Helical" evidence="6">
    <location>
        <begin position="37"/>
        <end position="56"/>
    </location>
</feature>
<feature type="transmembrane region" description="Helical" evidence="6">
    <location>
        <begin position="262"/>
        <end position="283"/>
    </location>
</feature>
<evidence type="ECO:0000256" key="3">
    <source>
        <dbReference type="ARBA" id="ARBA00022692"/>
    </source>
</evidence>
<accession>A0A381NXH7</accession>
<feature type="transmembrane region" description="Helical" evidence="6">
    <location>
        <begin position="77"/>
        <end position="95"/>
    </location>
</feature>
<dbReference type="InterPro" id="IPR032694">
    <property type="entry name" value="CopC/D"/>
</dbReference>
<dbReference type="Pfam" id="PF05425">
    <property type="entry name" value="CopD"/>
    <property type="match status" value="1"/>
</dbReference>
<dbReference type="GO" id="GO:0006825">
    <property type="term" value="P:copper ion transport"/>
    <property type="evidence" value="ECO:0007669"/>
    <property type="project" value="InterPro"/>
</dbReference>
<comment type="subcellular location">
    <subcellularLocation>
        <location evidence="1">Cell membrane</location>
        <topology evidence="1">Multi-pass membrane protein</topology>
    </subcellularLocation>
</comment>
<reference evidence="8" key="1">
    <citation type="submission" date="2018-05" db="EMBL/GenBank/DDBJ databases">
        <authorList>
            <person name="Lanie J.A."/>
            <person name="Ng W.-L."/>
            <person name="Kazmierczak K.M."/>
            <person name="Andrzejewski T.M."/>
            <person name="Davidsen T.M."/>
            <person name="Wayne K.J."/>
            <person name="Tettelin H."/>
            <person name="Glass J.I."/>
            <person name="Rusch D."/>
            <person name="Podicherti R."/>
            <person name="Tsui H.-C.T."/>
            <person name="Winkler M.E."/>
        </authorList>
    </citation>
    <scope>NUCLEOTIDE SEQUENCE</scope>
</reference>